<gene>
    <name evidence="1" type="ORF">METZ01_LOCUS99841</name>
</gene>
<dbReference type="Gene3D" id="3.40.50.1110">
    <property type="entry name" value="SGNH hydrolase"/>
    <property type="match status" value="1"/>
</dbReference>
<sequence>MVLIRKLWKFIRFLSLILIISFILGELTLQLLKPKIPYQYAPQKIVQNFWEESPIAEVTLKKSHESRFLMSEASFDSIVKTNSLGWRDNEPDSRKKVLVIGDSFTFGWGVNNNETIPYHLEEIYNNEYDFINLGYTAGASPDSYATYLRYHKDLQKIQTILILFTNDWREIKNNICVHVDGSISKSPTVGCNKIVGTKTTIVNGRRFYNKTPSNFMKLPISIIFWLKQSYMVATIRTIASSFNVIDSRELAAIKSLENLTKDERDGLHGLLDEIFHLSGESLMIVSLDSLEKVGKNNKSFYGVVQEFCALNDKIHCLNILPVDSSKTFKNDTHLSNIGTEYIANIIQDYLNDVNFLKQKITSLFSSHGL</sequence>
<protein>
    <recommendedName>
        <fullName evidence="2">SGNH hydrolase-type esterase domain-containing protein</fullName>
    </recommendedName>
</protein>
<reference evidence="1" key="1">
    <citation type="submission" date="2018-05" db="EMBL/GenBank/DDBJ databases">
        <authorList>
            <person name="Lanie J.A."/>
            <person name="Ng W.-L."/>
            <person name="Kazmierczak K.M."/>
            <person name="Andrzejewski T.M."/>
            <person name="Davidsen T.M."/>
            <person name="Wayne K.J."/>
            <person name="Tettelin H."/>
            <person name="Glass J.I."/>
            <person name="Rusch D."/>
            <person name="Podicherti R."/>
            <person name="Tsui H.-C.T."/>
            <person name="Winkler M.E."/>
        </authorList>
    </citation>
    <scope>NUCLEOTIDE SEQUENCE</scope>
</reference>
<evidence type="ECO:0008006" key="2">
    <source>
        <dbReference type="Google" id="ProtNLM"/>
    </source>
</evidence>
<dbReference type="SUPFAM" id="SSF52266">
    <property type="entry name" value="SGNH hydrolase"/>
    <property type="match status" value="1"/>
</dbReference>
<accession>A0A381W4W9</accession>
<dbReference type="InterPro" id="IPR036514">
    <property type="entry name" value="SGNH_hydro_sf"/>
</dbReference>
<dbReference type="EMBL" id="UINC01010572">
    <property type="protein sequence ID" value="SVA46987.1"/>
    <property type="molecule type" value="Genomic_DNA"/>
</dbReference>
<name>A0A381W4W9_9ZZZZ</name>
<dbReference type="AlphaFoldDB" id="A0A381W4W9"/>
<evidence type="ECO:0000313" key="1">
    <source>
        <dbReference type="EMBL" id="SVA46987.1"/>
    </source>
</evidence>
<proteinExistence type="predicted"/>
<organism evidence="1">
    <name type="scientific">marine metagenome</name>
    <dbReference type="NCBI Taxonomy" id="408172"/>
    <lineage>
        <taxon>unclassified sequences</taxon>
        <taxon>metagenomes</taxon>
        <taxon>ecological metagenomes</taxon>
    </lineage>
</organism>